<dbReference type="eggNOG" id="COG3210">
    <property type="taxonomic scope" value="Bacteria"/>
</dbReference>
<organism evidence="4 5">
    <name type="scientific">Oceanicola granulosus (strain ATCC BAA-861 / DSM 15982 / KCTC 12143 / HTCC2516)</name>
    <dbReference type="NCBI Taxonomy" id="314256"/>
    <lineage>
        <taxon>Bacteria</taxon>
        <taxon>Pseudomonadati</taxon>
        <taxon>Pseudomonadota</taxon>
        <taxon>Alphaproteobacteria</taxon>
        <taxon>Rhodobacterales</taxon>
        <taxon>Roseobacteraceae</taxon>
        <taxon>Oceanicola</taxon>
    </lineage>
</organism>
<dbReference type="Gene3D" id="2.40.128.130">
    <property type="entry name" value="Autotransporter beta-domain"/>
    <property type="match status" value="1"/>
</dbReference>
<dbReference type="InterPro" id="IPR036709">
    <property type="entry name" value="Autotransporte_beta_dom_sf"/>
</dbReference>
<dbReference type="NCBIfam" id="TIGR01414">
    <property type="entry name" value="autotrans_barl"/>
    <property type="match status" value="1"/>
</dbReference>
<dbReference type="SUPFAM" id="SSF103515">
    <property type="entry name" value="Autotransporter"/>
    <property type="match status" value="1"/>
</dbReference>
<dbReference type="Pfam" id="PF12951">
    <property type="entry name" value="PATR"/>
    <property type="match status" value="1"/>
</dbReference>
<dbReference type="InterPro" id="IPR006315">
    <property type="entry name" value="OM_autotransptr_brl_dom"/>
</dbReference>
<proteinExistence type="predicted"/>
<dbReference type="InterPro" id="IPR011050">
    <property type="entry name" value="Pectin_lyase_fold/virulence"/>
</dbReference>
<evidence type="ECO:0000313" key="4">
    <source>
        <dbReference type="EMBL" id="EAR50279.1"/>
    </source>
</evidence>
<dbReference type="Proteomes" id="UP000003635">
    <property type="component" value="Unassembled WGS sequence"/>
</dbReference>
<feature type="region of interest" description="Disordered" evidence="2">
    <location>
        <begin position="429"/>
        <end position="502"/>
    </location>
</feature>
<feature type="compositionally biased region" description="Acidic residues" evidence="2">
    <location>
        <begin position="481"/>
        <end position="493"/>
    </location>
</feature>
<dbReference type="GO" id="GO:0019867">
    <property type="term" value="C:outer membrane"/>
    <property type="evidence" value="ECO:0007669"/>
    <property type="project" value="InterPro"/>
</dbReference>
<evidence type="ECO:0000256" key="2">
    <source>
        <dbReference type="SAM" id="MobiDB-lite"/>
    </source>
</evidence>
<reference evidence="4 5" key="1">
    <citation type="journal article" date="2010" name="J. Bacteriol.">
        <title>Genome sequences of Oceanicola granulosus HTCC2516(T) and Oceanicola batsensis HTCC2597(TDelta).</title>
        <authorList>
            <person name="Thrash J.C."/>
            <person name="Cho J.C."/>
            <person name="Vergin K.L."/>
            <person name="Giovannoni S.J."/>
        </authorList>
    </citation>
    <scope>NUCLEOTIDE SEQUENCE [LARGE SCALE GENOMIC DNA]</scope>
    <source>
        <strain evidence="5">ATCC BAA-861 / DSM 15982 / KCTC 12143 / HTCC2516</strain>
    </source>
</reference>
<dbReference type="EMBL" id="AAOT01000032">
    <property type="protein sequence ID" value="EAR50279.1"/>
    <property type="molecule type" value="Genomic_DNA"/>
</dbReference>
<dbReference type="SMART" id="SM00869">
    <property type="entry name" value="Autotransporter"/>
    <property type="match status" value="1"/>
</dbReference>
<accession>Q2CC81</accession>
<feature type="domain" description="Autotransporter" evidence="3">
    <location>
        <begin position="585"/>
        <end position="874"/>
    </location>
</feature>
<dbReference type="Pfam" id="PF03797">
    <property type="entry name" value="Autotransporter"/>
    <property type="match status" value="1"/>
</dbReference>
<dbReference type="NCBIfam" id="TIGR02601">
    <property type="entry name" value="autotrns_rpt"/>
    <property type="match status" value="1"/>
</dbReference>
<evidence type="ECO:0000256" key="1">
    <source>
        <dbReference type="ARBA" id="ARBA00022729"/>
    </source>
</evidence>
<feature type="compositionally biased region" description="Acidic residues" evidence="2">
    <location>
        <begin position="429"/>
        <end position="473"/>
    </location>
</feature>
<protein>
    <recommendedName>
        <fullName evidence="3">Autotransporter domain-containing protein</fullName>
    </recommendedName>
</protein>
<comment type="caution">
    <text evidence="4">The sequence shown here is derived from an EMBL/GenBank/DDBJ whole genome shotgun (WGS) entry which is preliminary data.</text>
</comment>
<evidence type="ECO:0000313" key="5">
    <source>
        <dbReference type="Proteomes" id="UP000003635"/>
    </source>
</evidence>
<dbReference type="SUPFAM" id="SSF51126">
    <property type="entry name" value="Pectin lyase-like"/>
    <property type="match status" value="1"/>
</dbReference>
<evidence type="ECO:0000259" key="3">
    <source>
        <dbReference type="PROSITE" id="PS51208"/>
    </source>
</evidence>
<gene>
    <name evidence="4" type="ORF">OG2516_14673</name>
</gene>
<dbReference type="eggNOG" id="COG4625">
    <property type="taxonomic scope" value="Bacteria"/>
</dbReference>
<keyword evidence="1" id="KW-0732">Signal</keyword>
<name>Q2CC81_OCEGH</name>
<dbReference type="STRING" id="314256.OG2516_14673"/>
<dbReference type="PROSITE" id="PS51208">
    <property type="entry name" value="AUTOTRANSPORTER"/>
    <property type="match status" value="1"/>
</dbReference>
<dbReference type="InterPro" id="IPR005546">
    <property type="entry name" value="Autotransporte_beta"/>
</dbReference>
<keyword evidence="5" id="KW-1185">Reference proteome</keyword>
<sequence length="874" mass="88682">MVLSDYVHTLQGNSGDRLLFAGTLPTIHVETDSELFLIGPDTFYAVDGTLNKTGDGTVELQTVLSGAVLVSDGTLDLGKGAGVTGNVDLESDGRVVVQAPSQSGAPADSAISIGSLSGVGEVTLNGNLLTNGDNTSTIFSGTITGGPGSLIKIGTGTLTLSGDASGFAGGFSVNEGTLAIGSDNALGENTVGLSGSAALELLDGVTIDNGTAVGTGTQLVVTSGTARHEGEIFSAVAVIDVPLEGPATTQLISEEPPSQRISKAGDGELILTGTLTNVDLDVSEGRLIFNGMTEGLINVESGALLGGEGEIGSLVIGSGAALAPGNSIGTVTVLGDTTFAAGSTYLVEVAADGRSDRTDVGGTAAVDGTVTPISVDPAADYSATTRYTIVTAVGGVTGEFDAVVEDAALVEYELVQDDNNVYLVRSVITEEEEPEEPEDGEEEEPGDPEPPTEPDDGDEEEPGAPDDGDEEEPGAPPPVPEDGEDVPGDDGEEPLPNFALPASGANAEGLALVLSEFDFSGDDVVILNSLLGLNEADLNRAYRQLGGQIHAEVGRASAELSQHFNATMMNAAGSVTGASAGTAIGSLPASLTWAEIYGSDLDVDGDGNASGFSRGTFGVASGTEAQLDLFGQASTVGVALGYSEAHVALTDVAETADIESFHLGVYTESGAAPMEPGLAVSTALSFGRHAIETERHIVFGSVDRTATDAYDARSVNVAMETSYNVAVDNPYGILMVSPFAGLQYSRVDVDDVDESGAGSLNLSGSDNGADWATMSLGVAVAGELALGGAGLKTVSTLAYERVLGDEVGSATLSLDGSPASFEVQGVDQSRDRIRTGTRATYSFGNGADMSVALDGIFGEDREELNVSTSFTFTF</sequence>
<dbReference type="InterPro" id="IPR013425">
    <property type="entry name" value="Autotrns_rpt"/>
</dbReference>
<dbReference type="AlphaFoldDB" id="Q2CC81"/>
<dbReference type="HOGENOM" id="CLU_005887_4_1_5"/>